<dbReference type="EMBL" id="SNAA01000024">
    <property type="protein sequence ID" value="TDL74926.1"/>
    <property type="molecule type" value="Genomic_DNA"/>
</dbReference>
<evidence type="ECO:0000259" key="4">
    <source>
        <dbReference type="PROSITE" id="PS50968"/>
    </source>
</evidence>
<comment type="function">
    <text evidence="3">The glycine cleavage system catalyzes the degradation of glycine. The H protein shuttles the methylamine group of glycine from the P protein to the T protein.</text>
</comment>
<dbReference type="GO" id="GO:0019464">
    <property type="term" value="P:glycine decarboxylation via glycine cleavage system"/>
    <property type="evidence" value="ECO:0007669"/>
    <property type="project" value="UniProtKB-UniRule"/>
</dbReference>
<dbReference type="InterPro" id="IPR017453">
    <property type="entry name" value="GCV_H_sub"/>
</dbReference>
<dbReference type="OrthoDB" id="9796712at2"/>
<dbReference type="PANTHER" id="PTHR11715:SF3">
    <property type="entry name" value="GLYCINE CLEAVAGE SYSTEM H PROTEIN-RELATED"/>
    <property type="match status" value="1"/>
</dbReference>
<comment type="caution">
    <text evidence="5">The sequence shown here is derived from an EMBL/GenBank/DDBJ whole genome shotgun (WGS) entry which is preliminary data.</text>
</comment>
<evidence type="ECO:0000256" key="2">
    <source>
        <dbReference type="ARBA" id="ARBA00022823"/>
    </source>
</evidence>
<organism evidence="5 6">
    <name type="scientific">Palleronia sediminis</name>
    <dbReference type="NCBI Taxonomy" id="2547833"/>
    <lineage>
        <taxon>Bacteria</taxon>
        <taxon>Pseudomonadati</taxon>
        <taxon>Pseudomonadota</taxon>
        <taxon>Alphaproteobacteria</taxon>
        <taxon>Rhodobacterales</taxon>
        <taxon>Roseobacteraceae</taxon>
        <taxon>Palleronia</taxon>
    </lineage>
</organism>
<keyword evidence="2 3" id="KW-0450">Lipoyl</keyword>
<dbReference type="PANTHER" id="PTHR11715">
    <property type="entry name" value="GLYCINE CLEAVAGE SYSTEM H PROTEIN"/>
    <property type="match status" value="1"/>
</dbReference>
<dbReference type="Gene3D" id="2.40.50.100">
    <property type="match status" value="1"/>
</dbReference>
<dbReference type="GO" id="GO:0005829">
    <property type="term" value="C:cytosol"/>
    <property type="evidence" value="ECO:0007669"/>
    <property type="project" value="TreeGrafter"/>
</dbReference>
<dbReference type="CDD" id="cd06848">
    <property type="entry name" value="GCS_H"/>
    <property type="match status" value="1"/>
</dbReference>
<sequence length="122" mass="13804">MRFTEEHEWIRPEPDEEDIVTVGLTEYGAERLGDLVFVELPDEGLAVVREDEVVMVEGDRAETAILAPFDGEIIEVNPALEDNPGLVNDDPLGAGWLFRMQVEDMSAMDEFMDEAAYRKFAR</sequence>
<feature type="domain" description="Lipoyl-binding" evidence="4">
    <location>
        <begin position="19"/>
        <end position="101"/>
    </location>
</feature>
<dbReference type="PROSITE" id="PS50968">
    <property type="entry name" value="BIOTINYL_LIPOYL"/>
    <property type="match status" value="1"/>
</dbReference>
<evidence type="ECO:0000256" key="1">
    <source>
        <dbReference type="ARBA" id="ARBA00009249"/>
    </source>
</evidence>
<dbReference type="NCBIfam" id="TIGR00527">
    <property type="entry name" value="gcvH"/>
    <property type="match status" value="1"/>
</dbReference>
<keyword evidence="6" id="KW-1185">Reference proteome</keyword>
<comment type="caution">
    <text evidence="3">Lacks conserved residue(s) required for the propagation of feature annotation.</text>
</comment>
<gene>
    <name evidence="3 5" type="primary">gcvH</name>
    <name evidence="5" type="ORF">E2L08_15670</name>
</gene>
<dbReference type="InterPro" id="IPR002930">
    <property type="entry name" value="GCV_H"/>
</dbReference>
<dbReference type="InterPro" id="IPR033753">
    <property type="entry name" value="GCV_H/Fam206"/>
</dbReference>
<evidence type="ECO:0000256" key="3">
    <source>
        <dbReference type="HAMAP-Rule" id="MF_00272"/>
    </source>
</evidence>
<accession>A0A4R6A1P9</accession>
<proteinExistence type="inferred from homology"/>
<comment type="similarity">
    <text evidence="1 3">Belongs to the GcvH family.</text>
</comment>
<dbReference type="RefSeq" id="WP_133398042.1">
    <property type="nucleotide sequence ID" value="NZ_SNAA01000024.1"/>
</dbReference>
<dbReference type="Pfam" id="PF01597">
    <property type="entry name" value="GCV_H"/>
    <property type="match status" value="1"/>
</dbReference>
<evidence type="ECO:0000313" key="5">
    <source>
        <dbReference type="EMBL" id="TDL74926.1"/>
    </source>
</evidence>
<dbReference type="InterPro" id="IPR000089">
    <property type="entry name" value="Biotin_lipoyl"/>
</dbReference>
<comment type="cofactor">
    <cofactor evidence="3">
        <name>(R)-lipoate</name>
        <dbReference type="ChEBI" id="CHEBI:83088"/>
    </cofactor>
    <text evidence="3">Binds 1 lipoyl cofactor covalently.</text>
</comment>
<dbReference type="InterPro" id="IPR011053">
    <property type="entry name" value="Single_hybrid_motif"/>
</dbReference>
<dbReference type="NCBIfam" id="NF002270">
    <property type="entry name" value="PRK01202.1"/>
    <property type="match status" value="1"/>
</dbReference>
<comment type="subunit">
    <text evidence="3">The glycine cleavage system is composed of four proteins: P, T, L and H.</text>
</comment>
<protein>
    <recommendedName>
        <fullName evidence="3">Glycine cleavage system H protein</fullName>
    </recommendedName>
</protein>
<dbReference type="GO" id="GO:0009249">
    <property type="term" value="P:protein lipoylation"/>
    <property type="evidence" value="ECO:0007669"/>
    <property type="project" value="TreeGrafter"/>
</dbReference>
<reference evidence="5 6" key="1">
    <citation type="submission" date="2019-03" db="EMBL/GenBank/DDBJ databases">
        <title>Primorskyibacter sp. SS33 isolated from sediments.</title>
        <authorList>
            <person name="Xunke S."/>
        </authorList>
    </citation>
    <scope>NUCLEOTIDE SEQUENCE [LARGE SCALE GENOMIC DNA]</scope>
    <source>
        <strain evidence="5 6">SS33</strain>
    </source>
</reference>
<dbReference type="AlphaFoldDB" id="A0A4R6A1P9"/>
<dbReference type="Proteomes" id="UP000295701">
    <property type="component" value="Unassembled WGS sequence"/>
</dbReference>
<evidence type="ECO:0000313" key="6">
    <source>
        <dbReference type="Proteomes" id="UP000295701"/>
    </source>
</evidence>
<name>A0A4R6A1P9_9RHOB</name>
<dbReference type="GO" id="GO:0005960">
    <property type="term" value="C:glycine cleavage complex"/>
    <property type="evidence" value="ECO:0007669"/>
    <property type="project" value="InterPro"/>
</dbReference>
<dbReference type="HAMAP" id="MF_00272">
    <property type="entry name" value="GcvH"/>
    <property type="match status" value="1"/>
</dbReference>
<dbReference type="SUPFAM" id="SSF51230">
    <property type="entry name" value="Single hybrid motif"/>
    <property type="match status" value="1"/>
</dbReference>